<keyword evidence="6" id="KW-0067">ATP-binding</keyword>
<evidence type="ECO:0000256" key="1">
    <source>
        <dbReference type="ARBA" id="ARBA00012513"/>
    </source>
</evidence>
<dbReference type="Pfam" id="PF00069">
    <property type="entry name" value="Pkinase"/>
    <property type="match status" value="1"/>
</dbReference>
<gene>
    <name evidence="10" type="ORF">GCM10023216_20540</name>
</gene>
<comment type="caution">
    <text evidence="10">The sequence shown here is derived from an EMBL/GenBank/DDBJ whole genome shotgun (WGS) entry which is preliminary data.</text>
</comment>
<feature type="transmembrane region" description="Helical" evidence="8">
    <location>
        <begin position="399"/>
        <end position="422"/>
    </location>
</feature>
<keyword evidence="8" id="KW-0812">Transmembrane</keyword>
<protein>
    <recommendedName>
        <fullName evidence="1">non-specific serine/threonine protein kinase</fullName>
        <ecNumber evidence="1">2.7.11.1</ecNumber>
    </recommendedName>
</protein>
<dbReference type="InterPro" id="IPR008266">
    <property type="entry name" value="Tyr_kinase_AS"/>
</dbReference>
<keyword evidence="8" id="KW-1133">Transmembrane helix</keyword>
<keyword evidence="2" id="KW-0723">Serine/threonine-protein kinase</keyword>
<dbReference type="CDD" id="cd14014">
    <property type="entry name" value="STKc_PknB_like"/>
    <property type="match status" value="1"/>
</dbReference>
<dbReference type="RefSeq" id="WP_172150130.1">
    <property type="nucleotide sequence ID" value="NZ_BAABID010000008.1"/>
</dbReference>
<dbReference type="PANTHER" id="PTHR43289">
    <property type="entry name" value="MITOGEN-ACTIVATED PROTEIN KINASE KINASE KINASE 20-RELATED"/>
    <property type="match status" value="1"/>
</dbReference>
<evidence type="ECO:0000256" key="5">
    <source>
        <dbReference type="ARBA" id="ARBA00022777"/>
    </source>
</evidence>
<dbReference type="PROSITE" id="PS50011">
    <property type="entry name" value="PROTEIN_KINASE_DOM"/>
    <property type="match status" value="1"/>
</dbReference>
<feature type="transmembrane region" description="Helical" evidence="8">
    <location>
        <begin position="297"/>
        <end position="318"/>
    </location>
</feature>
<evidence type="ECO:0000256" key="2">
    <source>
        <dbReference type="ARBA" id="ARBA00022527"/>
    </source>
</evidence>
<dbReference type="SMART" id="SM00220">
    <property type="entry name" value="S_TKc"/>
    <property type="match status" value="1"/>
</dbReference>
<evidence type="ECO:0000256" key="6">
    <source>
        <dbReference type="ARBA" id="ARBA00022840"/>
    </source>
</evidence>
<feature type="transmembrane region" description="Helical" evidence="8">
    <location>
        <begin position="338"/>
        <end position="356"/>
    </location>
</feature>
<dbReference type="Gene3D" id="3.30.200.20">
    <property type="entry name" value="Phosphorylase Kinase, domain 1"/>
    <property type="match status" value="1"/>
</dbReference>
<dbReference type="EC" id="2.7.11.1" evidence="1"/>
<evidence type="ECO:0000256" key="3">
    <source>
        <dbReference type="ARBA" id="ARBA00022679"/>
    </source>
</evidence>
<keyword evidence="4" id="KW-0547">Nucleotide-binding</keyword>
<reference evidence="11" key="1">
    <citation type="journal article" date="2019" name="Int. J. Syst. Evol. Microbiol.">
        <title>The Global Catalogue of Microorganisms (GCM) 10K type strain sequencing project: providing services to taxonomists for standard genome sequencing and annotation.</title>
        <authorList>
            <consortium name="The Broad Institute Genomics Platform"/>
            <consortium name="The Broad Institute Genome Sequencing Center for Infectious Disease"/>
            <person name="Wu L."/>
            <person name="Ma J."/>
        </authorList>
    </citation>
    <scope>NUCLEOTIDE SEQUENCE [LARGE SCALE GENOMIC DNA]</scope>
    <source>
        <strain evidence="11">JCM 18063</strain>
    </source>
</reference>
<organism evidence="10 11">
    <name type="scientific">Isoptericola chiayiensis</name>
    <dbReference type="NCBI Taxonomy" id="579446"/>
    <lineage>
        <taxon>Bacteria</taxon>
        <taxon>Bacillati</taxon>
        <taxon>Actinomycetota</taxon>
        <taxon>Actinomycetes</taxon>
        <taxon>Micrococcales</taxon>
        <taxon>Promicromonosporaceae</taxon>
        <taxon>Isoptericola</taxon>
    </lineage>
</organism>
<evidence type="ECO:0000313" key="10">
    <source>
        <dbReference type="EMBL" id="GAA4729015.1"/>
    </source>
</evidence>
<dbReference type="SUPFAM" id="SSF56112">
    <property type="entry name" value="Protein kinase-like (PK-like)"/>
    <property type="match status" value="1"/>
</dbReference>
<name>A0ABP8YHU6_9MICO</name>
<evidence type="ECO:0000256" key="8">
    <source>
        <dbReference type="SAM" id="Phobius"/>
    </source>
</evidence>
<feature type="compositionally biased region" description="Low complexity" evidence="7">
    <location>
        <begin position="429"/>
        <end position="440"/>
    </location>
</feature>
<feature type="compositionally biased region" description="Low complexity" evidence="7">
    <location>
        <begin position="546"/>
        <end position="561"/>
    </location>
</feature>
<evidence type="ECO:0000313" key="11">
    <source>
        <dbReference type="Proteomes" id="UP001500956"/>
    </source>
</evidence>
<keyword evidence="8" id="KW-0472">Membrane</keyword>
<keyword evidence="3" id="KW-0808">Transferase</keyword>
<feature type="compositionally biased region" description="Acidic residues" evidence="7">
    <location>
        <begin position="516"/>
        <end position="527"/>
    </location>
</feature>
<dbReference type="Proteomes" id="UP001500956">
    <property type="component" value="Unassembled WGS sequence"/>
</dbReference>
<dbReference type="PANTHER" id="PTHR43289:SF6">
    <property type="entry name" value="SERINE_THREONINE-PROTEIN KINASE NEKL-3"/>
    <property type="match status" value="1"/>
</dbReference>
<dbReference type="Gene3D" id="1.10.510.10">
    <property type="entry name" value="Transferase(Phosphotransferase) domain 1"/>
    <property type="match status" value="1"/>
</dbReference>
<feature type="region of interest" description="Disordered" evidence="7">
    <location>
        <begin position="428"/>
        <end position="561"/>
    </location>
</feature>
<keyword evidence="11" id="KW-1185">Reference proteome</keyword>
<dbReference type="InterPro" id="IPR011009">
    <property type="entry name" value="Kinase-like_dom_sf"/>
</dbReference>
<evidence type="ECO:0000256" key="4">
    <source>
        <dbReference type="ARBA" id="ARBA00022741"/>
    </source>
</evidence>
<accession>A0ABP8YHU6</accession>
<keyword evidence="5" id="KW-0418">Kinase</keyword>
<feature type="domain" description="Protein kinase" evidence="9">
    <location>
        <begin position="24"/>
        <end position="308"/>
    </location>
</feature>
<evidence type="ECO:0000256" key="7">
    <source>
        <dbReference type="SAM" id="MobiDB-lite"/>
    </source>
</evidence>
<feature type="compositionally biased region" description="Low complexity" evidence="7">
    <location>
        <begin position="528"/>
        <end position="538"/>
    </location>
</feature>
<evidence type="ECO:0000259" key="9">
    <source>
        <dbReference type="PROSITE" id="PS50011"/>
    </source>
</evidence>
<sequence length="561" mass="56081">MTGTPPEGTPVASPDGHVVLGGKYVLGDILGTGGTYTVYEATRLDAAALLDDAAPADDGATGSAPAEPLLIKVLHPHLVDDEATRAALAREIAASERVDDPRVVKVLDTGEEEVAGATVPWLLTRRVPGVPLADLTPADGLPWPRAMLVADGLLGALAAVHAAGLVHRDVSPRNVVVDQDEAGRTTVGLIDLGLAAPGGGDGDGATVAGSAAYMSPEQAQGKPLDARSDLYSAGALTYFALTGHPPYERTEPADVLRAHVGAPVPAPSARRPSVPASVDRFVARAMAKDPQRRFDSAAAMTAATAAVLGLAAGAAAGADPERTAPLDTLDDHDPDRTAALGAAGTTAALAAVAAAASGAEIHRTRQLDAVDAAGLADDAPAVPADPDGTADETPSRRGAWILAALLVLLLAAGAVALLTWPWGGDDGGTPVAPAPSSASPTPSPSPSPTETPSEEPVVPPSEPTSTPTEETAEPTPSPTPSEEPSEDPTPTADPTPTEEPTDDPTTAEPDPTPTDDATDAPTEEPTDDATAPTGTDPTDGPDPAPGEDATGAPADGASPAP</sequence>
<dbReference type="EMBL" id="BAABID010000008">
    <property type="protein sequence ID" value="GAA4729015.1"/>
    <property type="molecule type" value="Genomic_DNA"/>
</dbReference>
<dbReference type="PROSITE" id="PS00109">
    <property type="entry name" value="PROTEIN_KINASE_TYR"/>
    <property type="match status" value="1"/>
</dbReference>
<proteinExistence type="predicted"/>
<dbReference type="InterPro" id="IPR000719">
    <property type="entry name" value="Prot_kinase_dom"/>
</dbReference>